<sequence>MAHPRYVKGQKAQYKARDELIKEGFQVMVSARSLGIFDMIAWNEFSVRWVQIKSCSKKKFYLEKIELEEIEKVKVPCGYDKELWIWFKRK</sequence>
<organism evidence="2">
    <name type="scientific">marine sediment metagenome</name>
    <dbReference type="NCBI Taxonomy" id="412755"/>
    <lineage>
        <taxon>unclassified sequences</taxon>
        <taxon>metagenomes</taxon>
        <taxon>ecological metagenomes</taxon>
    </lineage>
</organism>
<dbReference type="Gene3D" id="3.40.1350.10">
    <property type="match status" value="1"/>
</dbReference>
<dbReference type="InterPro" id="IPR011335">
    <property type="entry name" value="Restrct_endonuc-II-like"/>
</dbReference>
<dbReference type="GO" id="GO:0008821">
    <property type="term" value="F:crossover junction DNA endonuclease activity"/>
    <property type="evidence" value="ECO:0007669"/>
    <property type="project" value="UniProtKB-EC"/>
</dbReference>
<protein>
    <recommendedName>
        <fullName evidence="3">PD(D/E)XK endonuclease domain-containing protein</fullName>
    </recommendedName>
</protein>
<name>X1F1P0_9ZZZZ</name>
<accession>X1F1P0</accession>
<dbReference type="Pfam" id="PF01870">
    <property type="entry name" value="Hjc"/>
    <property type="match status" value="1"/>
</dbReference>
<gene>
    <name evidence="2" type="ORF">S03H2_20739</name>
</gene>
<comment type="catalytic activity">
    <reaction evidence="1">
        <text>Endonucleolytic cleavage at a junction such as a reciprocal single-stranded crossover between two homologous DNA duplexes (Holliday junction).</text>
        <dbReference type="EC" id="3.1.21.10"/>
    </reaction>
</comment>
<reference evidence="2" key="1">
    <citation type="journal article" date="2014" name="Front. Microbiol.">
        <title>High frequency of phylogenetically diverse reductive dehalogenase-homologous genes in deep subseafloor sedimentary metagenomes.</title>
        <authorList>
            <person name="Kawai M."/>
            <person name="Futagami T."/>
            <person name="Toyoda A."/>
            <person name="Takaki Y."/>
            <person name="Nishi S."/>
            <person name="Hori S."/>
            <person name="Arai W."/>
            <person name="Tsubouchi T."/>
            <person name="Morono Y."/>
            <person name="Uchiyama I."/>
            <person name="Ito T."/>
            <person name="Fujiyama A."/>
            <person name="Inagaki F."/>
            <person name="Takami H."/>
        </authorList>
    </citation>
    <scope>NUCLEOTIDE SEQUENCE</scope>
    <source>
        <strain evidence="2">Expedition CK06-06</strain>
    </source>
</reference>
<dbReference type="AlphaFoldDB" id="X1F1P0"/>
<evidence type="ECO:0008006" key="3">
    <source>
        <dbReference type="Google" id="ProtNLM"/>
    </source>
</evidence>
<evidence type="ECO:0000256" key="1">
    <source>
        <dbReference type="ARBA" id="ARBA00029354"/>
    </source>
</evidence>
<dbReference type="EMBL" id="BARU01010966">
    <property type="protein sequence ID" value="GAH39526.1"/>
    <property type="molecule type" value="Genomic_DNA"/>
</dbReference>
<feature type="non-terminal residue" evidence="2">
    <location>
        <position position="90"/>
    </location>
</feature>
<dbReference type="SUPFAM" id="SSF52980">
    <property type="entry name" value="Restriction endonuclease-like"/>
    <property type="match status" value="1"/>
</dbReference>
<comment type="caution">
    <text evidence="2">The sequence shown here is derived from an EMBL/GenBank/DDBJ whole genome shotgun (WGS) entry which is preliminary data.</text>
</comment>
<proteinExistence type="predicted"/>
<dbReference type="GO" id="GO:0003676">
    <property type="term" value="F:nucleic acid binding"/>
    <property type="evidence" value="ECO:0007669"/>
    <property type="project" value="InterPro"/>
</dbReference>
<dbReference type="InterPro" id="IPR011856">
    <property type="entry name" value="tRNA_endonuc-like_dom_sf"/>
</dbReference>
<evidence type="ECO:0000313" key="2">
    <source>
        <dbReference type="EMBL" id="GAH39526.1"/>
    </source>
</evidence>
<dbReference type="InterPro" id="IPR002732">
    <property type="entry name" value="Hjc"/>
</dbReference>